<feature type="transmembrane region" description="Helical" evidence="6">
    <location>
        <begin position="461"/>
        <end position="480"/>
    </location>
</feature>
<keyword evidence="2 5" id="KW-0812">Transmembrane</keyword>
<keyword evidence="3 6" id="KW-1133">Transmembrane helix</keyword>
<feature type="transmembrane region" description="Helical" evidence="6">
    <location>
        <begin position="606"/>
        <end position="624"/>
    </location>
</feature>
<feature type="transmembrane region" description="Helical" evidence="6">
    <location>
        <begin position="124"/>
        <end position="146"/>
    </location>
</feature>
<proteinExistence type="predicted"/>
<dbReference type="Pfam" id="PF00361">
    <property type="entry name" value="Proton_antipo_M"/>
    <property type="match status" value="1"/>
</dbReference>
<feature type="transmembrane region" description="Helical" evidence="6">
    <location>
        <begin position="6"/>
        <end position="21"/>
    </location>
</feature>
<evidence type="ECO:0000256" key="6">
    <source>
        <dbReference type="SAM" id="Phobius"/>
    </source>
</evidence>
<dbReference type="AlphaFoldDB" id="A0AA49JHN6"/>
<feature type="transmembrane region" description="Helical" evidence="6">
    <location>
        <begin position="255"/>
        <end position="277"/>
    </location>
</feature>
<evidence type="ECO:0000256" key="2">
    <source>
        <dbReference type="ARBA" id="ARBA00022692"/>
    </source>
</evidence>
<feature type="transmembrane region" description="Helical" evidence="6">
    <location>
        <begin position="71"/>
        <end position="89"/>
    </location>
</feature>
<dbReference type="InterPro" id="IPR001516">
    <property type="entry name" value="Proton_antipo_N"/>
</dbReference>
<evidence type="ECO:0000256" key="1">
    <source>
        <dbReference type="ARBA" id="ARBA00004127"/>
    </source>
</evidence>
<dbReference type="PANTHER" id="PTHR42829:SF2">
    <property type="entry name" value="NADH-UBIQUINONE OXIDOREDUCTASE CHAIN 5"/>
    <property type="match status" value="1"/>
</dbReference>
<feature type="transmembrane region" description="Helical" evidence="6">
    <location>
        <begin position="101"/>
        <end position="118"/>
    </location>
</feature>
<dbReference type="GO" id="GO:0003954">
    <property type="term" value="F:NADH dehydrogenase activity"/>
    <property type="evidence" value="ECO:0007669"/>
    <property type="project" value="TreeGrafter"/>
</dbReference>
<evidence type="ECO:0000256" key="4">
    <source>
        <dbReference type="ARBA" id="ARBA00023136"/>
    </source>
</evidence>
<comment type="subcellular location">
    <subcellularLocation>
        <location evidence="1">Endomembrane system</location>
        <topology evidence="1">Multi-pass membrane protein</topology>
    </subcellularLocation>
    <subcellularLocation>
        <location evidence="5">Membrane</location>
        <topology evidence="5">Multi-pass membrane protein</topology>
    </subcellularLocation>
</comment>
<dbReference type="GO" id="GO:0016020">
    <property type="term" value="C:membrane"/>
    <property type="evidence" value="ECO:0007669"/>
    <property type="project" value="UniProtKB-SubCell"/>
</dbReference>
<protein>
    <submittedName>
        <fullName evidence="9">NADH-quinone oxidoreductase subunit L</fullName>
    </submittedName>
</protein>
<evidence type="ECO:0000256" key="5">
    <source>
        <dbReference type="RuleBase" id="RU000320"/>
    </source>
</evidence>
<dbReference type="InterPro" id="IPR003945">
    <property type="entry name" value="NU5C-like"/>
</dbReference>
<dbReference type="Pfam" id="PF00662">
    <property type="entry name" value="Proton_antipo_N"/>
    <property type="match status" value="1"/>
</dbReference>
<dbReference type="PANTHER" id="PTHR42829">
    <property type="entry name" value="NADH-UBIQUINONE OXIDOREDUCTASE CHAIN 5"/>
    <property type="match status" value="1"/>
</dbReference>
<feature type="transmembrane region" description="Helical" evidence="6">
    <location>
        <begin position="284"/>
        <end position="303"/>
    </location>
</feature>
<feature type="transmembrane region" description="Helical" evidence="6">
    <location>
        <begin position="26"/>
        <end position="48"/>
    </location>
</feature>
<dbReference type="GO" id="GO:0012505">
    <property type="term" value="C:endomembrane system"/>
    <property type="evidence" value="ECO:0007669"/>
    <property type="project" value="UniProtKB-SubCell"/>
</dbReference>
<feature type="transmembrane region" description="Helical" evidence="6">
    <location>
        <begin position="229"/>
        <end position="249"/>
    </location>
</feature>
<feature type="transmembrane region" description="Helical" evidence="6">
    <location>
        <begin position="166"/>
        <end position="185"/>
    </location>
</feature>
<organism evidence="9">
    <name type="scientific">Roseihalotalea indica</name>
    <dbReference type="NCBI Taxonomy" id="2867963"/>
    <lineage>
        <taxon>Bacteria</taxon>
        <taxon>Pseudomonadati</taxon>
        <taxon>Bacteroidota</taxon>
        <taxon>Cytophagia</taxon>
        <taxon>Cytophagales</taxon>
        <taxon>Catalimonadaceae</taxon>
        <taxon>Roseihalotalea</taxon>
    </lineage>
</organism>
<evidence type="ECO:0000259" key="8">
    <source>
        <dbReference type="Pfam" id="PF00662"/>
    </source>
</evidence>
<evidence type="ECO:0000259" key="7">
    <source>
        <dbReference type="Pfam" id="PF00361"/>
    </source>
</evidence>
<dbReference type="EMBL" id="CP120682">
    <property type="protein sequence ID" value="WKN38575.1"/>
    <property type="molecule type" value="Genomic_DNA"/>
</dbReference>
<keyword evidence="4 6" id="KW-0472">Membrane</keyword>
<evidence type="ECO:0000256" key="3">
    <source>
        <dbReference type="ARBA" id="ARBA00022989"/>
    </source>
</evidence>
<reference evidence="9" key="1">
    <citation type="journal article" date="2023" name="Comput. Struct. Biotechnol. J.">
        <title>Discovery of a novel marine Bacteroidetes with a rich repertoire of carbohydrate-active enzymes.</title>
        <authorList>
            <person name="Chen B."/>
            <person name="Liu G."/>
            <person name="Chen Q."/>
            <person name="Wang H."/>
            <person name="Liu L."/>
            <person name="Tang K."/>
        </authorList>
    </citation>
    <scope>NUCLEOTIDE SEQUENCE</scope>
    <source>
        <strain evidence="9">TK19036</strain>
    </source>
</reference>
<feature type="transmembrane region" description="Helical" evidence="6">
    <location>
        <begin position="426"/>
        <end position="445"/>
    </location>
</feature>
<reference evidence="9" key="2">
    <citation type="journal article" date="2024" name="Antonie Van Leeuwenhoek">
        <title>Roseihalotalea indica gen. nov., sp. nov., a halophilic Bacteroidetes from mesopelagic Southwest Indian Ocean with higher carbohydrate metabolic potential.</title>
        <authorList>
            <person name="Chen B."/>
            <person name="Zhang M."/>
            <person name="Lin D."/>
            <person name="Ye J."/>
            <person name="Tang K."/>
        </authorList>
    </citation>
    <scope>NUCLEOTIDE SEQUENCE</scope>
    <source>
        <strain evidence="9">TK19036</strain>
    </source>
</reference>
<dbReference type="GO" id="GO:0042773">
    <property type="term" value="P:ATP synthesis coupled electron transport"/>
    <property type="evidence" value="ECO:0007669"/>
    <property type="project" value="InterPro"/>
</dbReference>
<sequence>MMIATLLLAPFIACILIYLLRKKADLLAIVGALVSWGAALWLMITVYAESPLMIEVAGLPDMPFRLLADETSLIFSVVVATVAFFIFVYARGYMAEEKGKVWFWAGMSLFLAAMQLLVLSADWILFITGWEIMGLASYLLIGTWHWEKSAQRGANRAFMLTRFTDLGLYVGIFIIVLTTGSSRITPTPAEGFSLMGALALLLAVMGKSAQVPFQSWLSGAMAGPTPVSALLHSATMVAAGAILLFRAFPLLPESALPWIGIVGGVTILLTGLTAIVARDVKQMLAASTSSQLGFMLLAVGAGFPGAAFAHWVAHAFMKSSLFLGAGVFQHARDSTAFKDIEGLGRTLKISFAGFAIAGIGLAGVPPFIGYWSKDGILATGLEASSAVWYFSVGILGALLTALYMGRAIRLLWKGNSASQRIEKISWMQAGLVVLVAVVAVGGFWLEPVVQRTGYEIPKDEIAKISGIAVAVAGLVGGWWLHPGDWLGKTTHFLQNNYQLGGGYQQLVGPPVMKLAFWCNRLDQGLHQTVLGIGESFGGMSAWASRIDRVLTYFVERIGNFNLQLGRLSRSLDDAGIENWIAGLASSVKGLGRYSKNLQSGLVHQELLWSVGGMVVLLIILIFSIL</sequence>
<dbReference type="InterPro" id="IPR001750">
    <property type="entry name" value="ND/Mrp_TM"/>
</dbReference>
<evidence type="ECO:0000313" key="9">
    <source>
        <dbReference type="EMBL" id="WKN38575.1"/>
    </source>
</evidence>
<name>A0AA49JHN6_9BACT</name>
<accession>A0AA49JHN6</accession>
<dbReference type="GO" id="GO:0015990">
    <property type="term" value="P:electron transport coupled proton transport"/>
    <property type="evidence" value="ECO:0007669"/>
    <property type="project" value="TreeGrafter"/>
</dbReference>
<dbReference type="Gene3D" id="1.20.5.2700">
    <property type="match status" value="1"/>
</dbReference>
<gene>
    <name evidence="9" type="ORF">K4G66_07650</name>
</gene>
<dbReference type="PRINTS" id="PR01434">
    <property type="entry name" value="NADHDHGNASE5"/>
</dbReference>
<dbReference type="GO" id="GO:0008137">
    <property type="term" value="F:NADH dehydrogenase (ubiquinone) activity"/>
    <property type="evidence" value="ECO:0007669"/>
    <property type="project" value="InterPro"/>
</dbReference>
<feature type="domain" description="NADH-Ubiquinone oxidoreductase (complex I) chain 5 N-terminal" evidence="8">
    <location>
        <begin position="61"/>
        <end position="100"/>
    </location>
</feature>
<feature type="domain" description="NADH:quinone oxidoreductase/Mrp antiporter transmembrane" evidence="7">
    <location>
        <begin position="120"/>
        <end position="398"/>
    </location>
</feature>
<feature type="transmembrane region" description="Helical" evidence="6">
    <location>
        <begin position="386"/>
        <end position="405"/>
    </location>
</feature>
<feature type="transmembrane region" description="Helical" evidence="6">
    <location>
        <begin position="349"/>
        <end position="371"/>
    </location>
</feature>